<evidence type="ECO:0000313" key="1">
    <source>
        <dbReference type="EMBL" id="MBD1401391.1"/>
    </source>
</evidence>
<protein>
    <submittedName>
        <fullName evidence="1">DUF2007 domain-containing protein</fullName>
    </submittedName>
</protein>
<organism evidence="1 2">
    <name type="scientific">Pelovirga terrestris</name>
    <dbReference type="NCBI Taxonomy" id="2771352"/>
    <lineage>
        <taxon>Bacteria</taxon>
        <taxon>Pseudomonadati</taxon>
        <taxon>Thermodesulfobacteriota</taxon>
        <taxon>Desulfuromonadia</taxon>
        <taxon>Geobacterales</taxon>
        <taxon>Geobacteraceae</taxon>
        <taxon>Pelovirga</taxon>
    </lineage>
</organism>
<dbReference type="Proteomes" id="UP000632828">
    <property type="component" value="Unassembled WGS sequence"/>
</dbReference>
<keyword evidence="2" id="KW-1185">Reference proteome</keyword>
<name>A0A8J6QY28_9BACT</name>
<reference evidence="1" key="1">
    <citation type="submission" date="2020-09" db="EMBL/GenBank/DDBJ databases">
        <title>Pelobacter alkaliphilus sp. nov., a novel anaerobic arsenate-reducing bacterium from terrestrial mud volcano.</title>
        <authorList>
            <person name="Khomyakova M.A."/>
            <person name="Merkel A.Y."/>
            <person name="Slobodkin A.I."/>
        </authorList>
    </citation>
    <scope>NUCLEOTIDE SEQUENCE</scope>
    <source>
        <strain evidence="1">M08fum</strain>
    </source>
</reference>
<dbReference type="EMBL" id="JACWUN010000014">
    <property type="protein sequence ID" value="MBD1401391.1"/>
    <property type="molecule type" value="Genomic_DNA"/>
</dbReference>
<sequence>MKKLHVFGFHEAYLAGLLRDILIREEIDCVLRNVELTAAVGEIPFIECCPELWVVDNEAWPRAKMFVDAWLKKDPLAPAWRCPQCQETLEGHFGACWRCGCLRVDG</sequence>
<dbReference type="AlphaFoldDB" id="A0A8J6QY28"/>
<evidence type="ECO:0000313" key="2">
    <source>
        <dbReference type="Proteomes" id="UP000632828"/>
    </source>
</evidence>
<gene>
    <name evidence="1" type="ORF">ICT70_11975</name>
</gene>
<accession>A0A8J6QY28</accession>
<proteinExistence type="predicted"/>
<dbReference type="RefSeq" id="WP_191156964.1">
    <property type="nucleotide sequence ID" value="NZ_JACWUN010000014.1"/>
</dbReference>
<comment type="caution">
    <text evidence="1">The sequence shown here is derived from an EMBL/GenBank/DDBJ whole genome shotgun (WGS) entry which is preliminary data.</text>
</comment>